<dbReference type="RefSeq" id="WP_139198543.1">
    <property type="nucleotide sequence ID" value="NZ_FNFD01000004.1"/>
</dbReference>
<sequence length="318" mass="35346">MRKASVIFVLGQAQNIILRQILERVDGTDVYLFTVYPPLAPVQGRVIGIRPVGLLNLVLMCLKVVFYCFRIRRYAEVDIYTPHLMNFVANKVYYSNVDRVSLYYLFDGILNYRRVSAFSGAMVDYQVKQRRKSVFIFHRYVRLMSDVVDQDVKGVRGMLVPQGVILDKLQFDGSVTTIGGDVGMVASGNGVLVLEPPMDAVTAKSFESRLYDMLLTHYRGRDILIKPHPSRAGSLMDLAKFKAAGFSVDVTSSVEPAEVFFFKSHCQTVVSTTSSALLMIKCLCPAAMAISLAGEGDFSDSAMKEVLGLMKDSGVLFL</sequence>
<dbReference type="AlphaFoldDB" id="A0A1G8YR81"/>
<gene>
    <name evidence="1" type="ORF">SAMN05216186_10485</name>
</gene>
<name>A0A1G8YR81_9PSED</name>
<dbReference type="Proteomes" id="UP000198706">
    <property type="component" value="Unassembled WGS sequence"/>
</dbReference>
<accession>A0A1G8YR81</accession>
<dbReference type="EMBL" id="FNFD01000004">
    <property type="protein sequence ID" value="SDK05352.1"/>
    <property type="molecule type" value="Genomic_DNA"/>
</dbReference>
<protein>
    <submittedName>
        <fullName evidence="1">Uncharacterized protein</fullName>
    </submittedName>
</protein>
<organism evidence="1 2">
    <name type="scientific">Pseudomonas indica</name>
    <dbReference type="NCBI Taxonomy" id="137658"/>
    <lineage>
        <taxon>Bacteria</taxon>
        <taxon>Pseudomonadati</taxon>
        <taxon>Pseudomonadota</taxon>
        <taxon>Gammaproteobacteria</taxon>
        <taxon>Pseudomonadales</taxon>
        <taxon>Pseudomonadaceae</taxon>
        <taxon>Pseudomonas</taxon>
    </lineage>
</organism>
<evidence type="ECO:0000313" key="1">
    <source>
        <dbReference type="EMBL" id="SDK05352.1"/>
    </source>
</evidence>
<evidence type="ECO:0000313" key="2">
    <source>
        <dbReference type="Proteomes" id="UP000198706"/>
    </source>
</evidence>
<proteinExistence type="predicted"/>
<reference evidence="1 2" key="1">
    <citation type="submission" date="2016-10" db="EMBL/GenBank/DDBJ databases">
        <authorList>
            <person name="de Groot N.N."/>
        </authorList>
    </citation>
    <scope>NUCLEOTIDE SEQUENCE [LARGE SCALE GENOMIC DNA]</scope>
    <source>
        <strain evidence="1 2">JCM 21544</strain>
    </source>
</reference>
<dbReference type="STRING" id="137658.SAMN05216186_10485"/>
<keyword evidence="2" id="KW-1185">Reference proteome</keyword>